<evidence type="ECO:0000256" key="4">
    <source>
        <dbReference type="ARBA" id="ARBA00022840"/>
    </source>
</evidence>
<dbReference type="Gene3D" id="2.130.10.10">
    <property type="entry name" value="YVTN repeat-like/Quinoprotein amine dehydrogenase"/>
    <property type="match status" value="2"/>
</dbReference>
<evidence type="ECO:0000313" key="9">
    <source>
        <dbReference type="Proteomes" id="UP000325286"/>
    </source>
</evidence>
<dbReference type="EMBL" id="CP042914">
    <property type="protein sequence ID" value="QEG43084.1"/>
    <property type="molecule type" value="Genomic_DNA"/>
</dbReference>
<feature type="binding site" evidence="5">
    <location>
        <position position="139"/>
    </location>
    <ligand>
        <name>ATP</name>
        <dbReference type="ChEBI" id="CHEBI:30616"/>
    </ligand>
</feature>
<sequence>MTSCDDLALDALLDADEASIHSGENLADVAQHVESCSRCQSRLSQRAADDQQWDQLQQWLSPDELDSEIDTDSLGVPTCWQRPTAWTESMAKALLSQPLHPEMLGRIGRYDVERLIGSGGMGVVFKAHDTELHRPVAIKLLAPYLAESGAARKRFAREARAAAAVVDEHVVAIHNVESDVDPEQAPFLVMKYIAGGSLQQRLDREGSLELCEILRIGTHTAKGLAAAHAQGLIHRDVKPSNILLDEGVERALLTDFGLARTEDDACLTRSGFHPGTPHYMSPEQVRGEPIDARSDLFGLGCVLYALCSGHPPFRAETSYAVLRRITDDRPRPLRETNANIPEWLDRIVMKLLSKSPNDRFASAAQVAEVLEGCLAHTQHPTTTPLPDPVAALLPQRSHRPPWIKVAMAAAFAFAMLFAGVLLVLETNKGTIRIETNSDSDIPIVIRQGDKTVEHLTVTQQGTAIRLKAGTYIIEVEGDDTQLMIKGGQVTLTRQGTWLAIITETKTTGTPPSNVPLTTAANPLLGTWRVMSFVDDGTKVAPHENSTVTFDGWRVTWTNEPDDVSRSMYRLLPHNTLQLVAENATSTADVVHHYRYTMTGPDSVRLEAIATPANPHVNGSIELERLRDATELSAYVSRSVTVNTSDRYGVSEEEVIHTHVMLIRSGKLLASVQRPADGELMPADTAKAIPWLQANLTVKPTTENQIEIGIHGHHSSKQQREQIVDSVVTAYKQTLAAAKTDAAQKVIQRLVSARAELQGQRLAAQAAVDQLRKTSDVDSPKLQHAIAQLDRLTQVITKLDAELLQYAVPANPPAIDALPGPAVIPAMQRIDQATASKVPTKWDVESNHNILWRAPLGSVAMRAPLVHGDHVYVGTNNDHGYLPRYPSSVDLGVLLCFRKSDGKFMWQHSNEKLPSGRAHDWPLQGITSRPCVEGDRLWYITNRAEIVCLDTSGFRDGKNDGPVQDETNTDENEADVVWRLDMMRELGVRPHNVSTCTIAVWKDRIFAVTGNGVGPSHVPPIADAPSFIAVDKSTGKLLWQDHSPGQNVLHGQWGSPLVADLAGRTQVIFPGGDGWLYSFDPQGTSDGKAKLIWKFDCNPKDSVWKAGGAATRNNLLHAPTVHDGLLYIAMGQDPEHGSGPGRVWCIDPSGSGDVSPEIVFNRRDPKTPIPHRRIQACVAAGGDYTSPNPNSKAVWQFQQTDVNGNGEFELEERMGRSLSTIEIRGDLLFVSDIDGILHCLDRRTGKQHWGFDTLANTYTTPLIVGDFVYLGNEDGDVCVFRCSADPDVAMPGGEPLARNYCDQSINASVVSDGTTLYFATKNELFAVGTKIAE</sequence>
<keyword evidence="2 5" id="KW-0547">Nucleotide-binding</keyword>
<dbReference type="Pfam" id="PF00069">
    <property type="entry name" value="Pkinase"/>
    <property type="match status" value="1"/>
</dbReference>
<dbReference type="Pfam" id="PF13360">
    <property type="entry name" value="PQQ_2"/>
    <property type="match status" value="1"/>
</dbReference>
<dbReference type="Gene3D" id="3.30.200.20">
    <property type="entry name" value="Phosphorylase Kinase, domain 1"/>
    <property type="match status" value="1"/>
</dbReference>
<accession>A0A5B9QVL4</accession>
<keyword evidence="6" id="KW-0175">Coiled coil</keyword>
<dbReference type="GO" id="GO:0005524">
    <property type="term" value="F:ATP binding"/>
    <property type="evidence" value="ECO:0007669"/>
    <property type="project" value="UniProtKB-UniRule"/>
</dbReference>
<dbReference type="Proteomes" id="UP000325286">
    <property type="component" value="Chromosome"/>
</dbReference>
<dbReference type="PANTHER" id="PTHR43289:SF6">
    <property type="entry name" value="SERINE_THREONINE-PROTEIN KINASE NEKL-3"/>
    <property type="match status" value="1"/>
</dbReference>
<evidence type="ECO:0000256" key="5">
    <source>
        <dbReference type="PROSITE-ProRule" id="PRU10141"/>
    </source>
</evidence>
<evidence type="ECO:0000313" key="8">
    <source>
        <dbReference type="EMBL" id="QEG43084.1"/>
    </source>
</evidence>
<keyword evidence="1 8" id="KW-0808">Transferase</keyword>
<dbReference type="InterPro" id="IPR000719">
    <property type="entry name" value="Prot_kinase_dom"/>
</dbReference>
<feature type="coiled-coil region" evidence="6">
    <location>
        <begin position="753"/>
        <end position="801"/>
    </location>
</feature>
<dbReference type="RefSeq" id="WP_068137564.1">
    <property type="nucleotide sequence ID" value="NZ_CP042914.1"/>
</dbReference>
<dbReference type="GO" id="GO:0004674">
    <property type="term" value="F:protein serine/threonine kinase activity"/>
    <property type="evidence" value="ECO:0007669"/>
    <property type="project" value="UniProtKB-EC"/>
</dbReference>
<name>A0A5B9QVL4_9BACT</name>
<organism evidence="8 9">
    <name type="scientific">Roseimaritima ulvae</name>
    <dbReference type="NCBI Taxonomy" id="980254"/>
    <lineage>
        <taxon>Bacteria</taxon>
        <taxon>Pseudomonadati</taxon>
        <taxon>Planctomycetota</taxon>
        <taxon>Planctomycetia</taxon>
        <taxon>Pirellulales</taxon>
        <taxon>Pirellulaceae</taxon>
        <taxon>Roseimaritima</taxon>
    </lineage>
</organism>
<dbReference type="SUPFAM" id="SSF50998">
    <property type="entry name" value="Quinoprotein alcohol dehydrogenase-like"/>
    <property type="match status" value="1"/>
</dbReference>
<dbReference type="Gene3D" id="1.10.510.10">
    <property type="entry name" value="Transferase(Phosphotransferase) domain 1"/>
    <property type="match status" value="1"/>
</dbReference>
<protein>
    <submittedName>
        <fullName evidence="8">Serine/threonine-protein kinase PknB</fullName>
        <ecNumber evidence="8">2.7.11.1</ecNumber>
    </submittedName>
</protein>
<dbReference type="InterPro" id="IPR017441">
    <property type="entry name" value="Protein_kinase_ATP_BS"/>
</dbReference>
<dbReference type="InterPro" id="IPR011009">
    <property type="entry name" value="Kinase-like_dom_sf"/>
</dbReference>
<dbReference type="SMART" id="SM00220">
    <property type="entry name" value="S_TKc"/>
    <property type="match status" value="1"/>
</dbReference>
<dbReference type="EC" id="2.7.11.1" evidence="8"/>
<reference evidence="8 9" key="1">
    <citation type="submission" date="2019-08" db="EMBL/GenBank/DDBJ databases">
        <title>Deep-cultivation of Planctomycetes and their phenomic and genomic characterization uncovers novel biology.</title>
        <authorList>
            <person name="Wiegand S."/>
            <person name="Jogler M."/>
            <person name="Boedeker C."/>
            <person name="Pinto D."/>
            <person name="Vollmers J."/>
            <person name="Rivas-Marin E."/>
            <person name="Kohn T."/>
            <person name="Peeters S.H."/>
            <person name="Heuer A."/>
            <person name="Rast P."/>
            <person name="Oberbeckmann S."/>
            <person name="Bunk B."/>
            <person name="Jeske O."/>
            <person name="Meyerdierks A."/>
            <person name="Storesund J.E."/>
            <person name="Kallscheuer N."/>
            <person name="Luecker S."/>
            <person name="Lage O.M."/>
            <person name="Pohl T."/>
            <person name="Merkel B.J."/>
            <person name="Hornburger P."/>
            <person name="Mueller R.-W."/>
            <person name="Bruemmer F."/>
            <person name="Labrenz M."/>
            <person name="Spormann A.M."/>
            <person name="Op den Camp H."/>
            <person name="Overmann J."/>
            <person name="Amann R."/>
            <person name="Jetten M.S.M."/>
            <person name="Mascher T."/>
            <person name="Medema M.H."/>
            <person name="Devos D.P."/>
            <person name="Kaster A.-K."/>
            <person name="Ovreas L."/>
            <person name="Rohde M."/>
            <person name="Galperin M.Y."/>
            <person name="Jogler C."/>
        </authorList>
    </citation>
    <scope>NUCLEOTIDE SEQUENCE [LARGE SCALE GENOMIC DNA]</scope>
    <source>
        <strain evidence="8 9">UC8</strain>
    </source>
</reference>
<proteinExistence type="predicted"/>
<dbReference type="PANTHER" id="PTHR43289">
    <property type="entry name" value="MITOGEN-ACTIVATED PROTEIN KINASE KINASE KINASE 20-RELATED"/>
    <property type="match status" value="1"/>
</dbReference>
<dbReference type="OrthoDB" id="9801841at2"/>
<dbReference type="InterPro" id="IPR002372">
    <property type="entry name" value="PQQ_rpt_dom"/>
</dbReference>
<dbReference type="KEGG" id="rul:UC8_51280"/>
<keyword evidence="3 8" id="KW-0418">Kinase</keyword>
<dbReference type="PROSITE" id="PS50011">
    <property type="entry name" value="PROTEIN_KINASE_DOM"/>
    <property type="match status" value="1"/>
</dbReference>
<dbReference type="CDD" id="cd14014">
    <property type="entry name" value="STKc_PknB_like"/>
    <property type="match status" value="1"/>
</dbReference>
<evidence type="ECO:0000259" key="7">
    <source>
        <dbReference type="PROSITE" id="PS50011"/>
    </source>
</evidence>
<gene>
    <name evidence="8" type="primary">pknB_30</name>
    <name evidence="8" type="ORF">UC8_51280</name>
</gene>
<keyword evidence="9" id="KW-1185">Reference proteome</keyword>
<evidence type="ECO:0000256" key="2">
    <source>
        <dbReference type="ARBA" id="ARBA00022741"/>
    </source>
</evidence>
<evidence type="ECO:0000256" key="3">
    <source>
        <dbReference type="ARBA" id="ARBA00022777"/>
    </source>
</evidence>
<dbReference type="InterPro" id="IPR008271">
    <property type="entry name" value="Ser/Thr_kinase_AS"/>
</dbReference>
<evidence type="ECO:0000256" key="1">
    <source>
        <dbReference type="ARBA" id="ARBA00022679"/>
    </source>
</evidence>
<dbReference type="InterPro" id="IPR015943">
    <property type="entry name" value="WD40/YVTN_repeat-like_dom_sf"/>
</dbReference>
<keyword evidence="4 5" id="KW-0067">ATP-binding</keyword>
<dbReference type="InterPro" id="IPR011047">
    <property type="entry name" value="Quinoprotein_ADH-like_sf"/>
</dbReference>
<dbReference type="PROSITE" id="PS00107">
    <property type="entry name" value="PROTEIN_KINASE_ATP"/>
    <property type="match status" value="1"/>
</dbReference>
<feature type="domain" description="Protein kinase" evidence="7">
    <location>
        <begin position="110"/>
        <end position="382"/>
    </location>
</feature>
<dbReference type="SUPFAM" id="SSF56112">
    <property type="entry name" value="Protein kinase-like (PK-like)"/>
    <property type="match status" value="1"/>
</dbReference>
<dbReference type="PROSITE" id="PS00108">
    <property type="entry name" value="PROTEIN_KINASE_ST"/>
    <property type="match status" value="1"/>
</dbReference>
<evidence type="ECO:0000256" key="6">
    <source>
        <dbReference type="SAM" id="Coils"/>
    </source>
</evidence>